<protein>
    <submittedName>
        <fullName evidence="2">CoA transferase</fullName>
    </submittedName>
</protein>
<dbReference type="InterPro" id="IPR023606">
    <property type="entry name" value="CoA-Trfase_III_dom_1_sf"/>
</dbReference>
<dbReference type="RefSeq" id="WP_117323079.1">
    <property type="nucleotide sequence ID" value="NZ_QVTD01000008.1"/>
</dbReference>
<dbReference type="InterPro" id="IPR044855">
    <property type="entry name" value="CoA-Trfase_III_dom3_sf"/>
</dbReference>
<keyword evidence="3" id="KW-1185">Reference proteome</keyword>
<dbReference type="PANTHER" id="PTHR48207">
    <property type="entry name" value="SUCCINATE--HYDROXYMETHYLGLUTARATE COA-TRANSFERASE"/>
    <property type="match status" value="1"/>
</dbReference>
<dbReference type="EMBL" id="QVTD01000008">
    <property type="protein sequence ID" value="RFU62952.1"/>
    <property type="molecule type" value="Genomic_DNA"/>
</dbReference>
<keyword evidence="1 2" id="KW-0808">Transferase</keyword>
<evidence type="ECO:0000256" key="1">
    <source>
        <dbReference type="ARBA" id="ARBA00022679"/>
    </source>
</evidence>
<dbReference type="Pfam" id="PF02515">
    <property type="entry name" value="CoA_transf_3"/>
    <property type="match status" value="1"/>
</dbReference>
<dbReference type="GO" id="GO:0008410">
    <property type="term" value="F:CoA-transferase activity"/>
    <property type="evidence" value="ECO:0007669"/>
    <property type="project" value="TreeGrafter"/>
</dbReference>
<gene>
    <name evidence="2" type="ORF">D0466_13465</name>
</gene>
<dbReference type="InterPro" id="IPR003673">
    <property type="entry name" value="CoA-Trfase_fam_III"/>
</dbReference>
<dbReference type="AlphaFoldDB" id="A0A372LBU6"/>
<evidence type="ECO:0000313" key="2">
    <source>
        <dbReference type="EMBL" id="RFU62952.1"/>
    </source>
</evidence>
<name>A0A372LBU6_9BACI</name>
<dbReference type="InterPro" id="IPR050483">
    <property type="entry name" value="CoA-transferase_III_domain"/>
</dbReference>
<dbReference type="Proteomes" id="UP000262939">
    <property type="component" value="Unassembled WGS sequence"/>
</dbReference>
<dbReference type="Gene3D" id="3.30.1540.10">
    <property type="entry name" value="formyl-coa transferase, domain 3"/>
    <property type="match status" value="1"/>
</dbReference>
<proteinExistence type="predicted"/>
<dbReference type="Gene3D" id="3.40.50.10540">
    <property type="entry name" value="Crotonobetainyl-coa:carnitine coa-transferase, domain 1"/>
    <property type="match status" value="1"/>
</dbReference>
<dbReference type="PANTHER" id="PTHR48207:SF3">
    <property type="entry name" value="SUCCINATE--HYDROXYMETHYLGLUTARATE COA-TRANSFERASE"/>
    <property type="match status" value="1"/>
</dbReference>
<reference evidence="2 3" key="1">
    <citation type="submission" date="2018-08" db="EMBL/GenBank/DDBJ databases">
        <title>Bacillus chawlae sp. nov., Bacillus glennii sp. nov., and Bacillus saganii sp. nov. Isolated from the Vehicle Assembly Building at Kennedy Space Center where the Viking Spacecraft were Assembled.</title>
        <authorList>
            <person name="Seuylemezian A."/>
            <person name="Vaishampayan P."/>
        </authorList>
    </citation>
    <scope>NUCLEOTIDE SEQUENCE [LARGE SCALE GENOMIC DNA]</scope>
    <source>
        <strain evidence="2 3">V44-8</strain>
    </source>
</reference>
<accession>A0A372LBU6</accession>
<evidence type="ECO:0000313" key="3">
    <source>
        <dbReference type="Proteomes" id="UP000262939"/>
    </source>
</evidence>
<organism evidence="2 3">
    <name type="scientific">Peribacillus glennii</name>
    <dbReference type="NCBI Taxonomy" id="2303991"/>
    <lineage>
        <taxon>Bacteria</taxon>
        <taxon>Bacillati</taxon>
        <taxon>Bacillota</taxon>
        <taxon>Bacilli</taxon>
        <taxon>Bacillales</taxon>
        <taxon>Bacillaceae</taxon>
        <taxon>Peribacillus</taxon>
    </lineage>
</organism>
<comment type="caution">
    <text evidence="2">The sequence shown here is derived from an EMBL/GenBank/DDBJ whole genome shotgun (WGS) entry which is preliminary data.</text>
</comment>
<sequence>MKKFLKDEVKFMTVLSGVRVLDLTHYIAGPYCSQILADYGADVIKIERLDGEVGRTSAPMHDDISLYFASENRNKRGLSLDLKSSKGKAILHRLIETSDVLVTNYGSNVPEKLGFSYETISAINPEISMVHITGFGTTGPYRDYGAYDGVIQSMSGLAELTGHPDGPPTYVGFFIADHIAGLQATLGTMLALFHKERTGKGRFVDISMLDGLVSLLGFSISEAKLHGITKQRWGTSDRFQYSKAFPTIDGYVFLGAYINAPEKKWIEFAKLIGKNEWAQSNSPFFMEEGRFKNREILDKTIAEWTIQHTKEEAFQFLQQKGIASSPVNNLDEVINNPQIQHREMIKSLNIGNLNVPVPGVAIKITENIKEFTIPPTLGEHSKEILAQLGFSDDEIEDFIVNNIVRVDTYDNCIVNKI</sequence>
<dbReference type="OrthoDB" id="9797653at2"/>
<dbReference type="SUPFAM" id="SSF89796">
    <property type="entry name" value="CoA-transferase family III (CaiB/BaiF)"/>
    <property type="match status" value="1"/>
</dbReference>